<dbReference type="OrthoDB" id="4578483at2"/>
<dbReference type="GO" id="GO:0071513">
    <property type="term" value="C:phosphopantothenoylcysteine decarboxylase complex"/>
    <property type="evidence" value="ECO:0007669"/>
    <property type="project" value="TreeGrafter"/>
</dbReference>
<feature type="domain" description="Flavoprotein" evidence="1">
    <location>
        <begin position="26"/>
        <end position="160"/>
    </location>
</feature>
<gene>
    <name evidence="3" type="ORF">DDJ31_00290</name>
    <name evidence="2" type="ORF">ELQ87_38945</name>
</gene>
<dbReference type="EMBL" id="CP029078">
    <property type="protein sequence ID" value="QCN83599.1"/>
    <property type="molecule type" value="Genomic_DNA"/>
</dbReference>
<dbReference type="KEGG" id="sgd:ELQ87_38945"/>
<dbReference type="InterPro" id="IPR003382">
    <property type="entry name" value="Flavoprotein"/>
</dbReference>
<evidence type="ECO:0000313" key="5">
    <source>
        <dbReference type="Proteomes" id="UP000501753"/>
    </source>
</evidence>
<dbReference type="GO" id="GO:0004633">
    <property type="term" value="F:phosphopantothenoylcysteine decarboxylase activity"/>
    <property type="evidence" value="ECO:0007669"/>
    <property type="project" value="TreeGrafter"/>
</dbReference>
<dbReference type="PANTHER" id="PTHR14359">
    <property type="entry name" value="HOMO-OLIGOMERIC FLAVIN CONTAINING CYS DECARBOXYLASE FAMILY"/>
    <property type="match status" value="1"/>
</dbReference>
<dbReference type="Proteomes" id="UP000501753">
    <property type="component" value="Chromosome"/>
</dbReference>
<dbReference type="Proteomes" id="UP000271291">
    <property type="component" value="Chromosome"/>
</dbReference>
<evidence type="ECO:0000313" key="3">
    <source>
        <dbReference type="EMBL" id="QCN83599.1"/>
    </source>
</evidence>
<reference evidence="2 4" key="2">
    <citation type="submission" date="2018-12" db="EMBL/GenBank/DDBJ databases">
        <title>Streptomyces griseoviridis F1-27 complete genome.</title>
        <authorList>
            <person name="Mariita R.M."/>
            <person name="Sello J.K."/>
        </authorList>
    </citation>
    <scope>NUCLEOTIDE SEQUENCE [LARGE SCALE GENOMIC DNA]</scope>
    <source>
        <strain evidence="2 4">F1-27</strain>
    </source>
</reference>
<dbReference type="PANTHER" id="PTHR14359:SF6">
    <property type="entry name" value="PHOSPHOPANTOTHENOYLCYSTEINE DECARBOXYLASE"/>
    <property type="match status" value="1"/>
</dbReference>
<proteinExistence type="predicted"/>
<reference evidence="3 5" key="1">
    <citation type="submission" date="2018-04" db="EMBL/GenBank/DDBJ databases">
        <title>Complete genome sequences of Streptomyces griseoviridis K61 and characterization of antagonistic properties of biological control agents.</title>
        <authorList>
            <person name="Mariita R.M."/>
            <person name="Sello J.K."/>
        </authorList>
    </citation>
    <scope>NUCLEOTIDE SEQUENCE [LARGE SCALE GENOMIC DNA]</scope>
    <source>
        <strain evidence="3 5">K61</strain>
    </source>
</reference>
<name>A0A3Q9KZD3_STRGD</name>
<dbReference type="EMBL" id="CP034687">
    <property type="protein sequence ID" value="AZS89565.1"/>
    <property type="molecule type" value="Genomic_DNA"/>
</dbReference>
<dbReference type="GO" id="GO:0010181">
    <property type="term" value="F:FMN binding"/>
    <property type="evidence" value="ECO:0007669"/>
    <property type="project" value="TreeGrafter"/>
</dbReference>
<dbReference type="GO" id="GO:0015937">
    <property type="term" value="P:coenzyme A biosynthetic process"/>
    <property type="evidence" value="ECO:0007669"/>
    <property type="project" value="TreeGrafter"/>
</dbReference>
<dbReference type="Gene3D" id="3.40.50.1950">
    <property type="entry name" value="Flavin prenyltransferase-like"/>
    <property type="match status" value="1"/>
</dbReference>
<dbReference type="Pfam" id="PF02441">
    <property type="entry name" value="Flavoprotein"/>
    <property type="match status" value="1"/>
</dbReference>
<dbReference type="InterPro" id="IPR036551">
    <property type="entry name" value="Flavin_trans-like"/>
</dbReference>
<evidence type="ECO:0000259" key="1">
    <source>
        <dbReference type="Pfam" id="PF02441"/>
    </source>
</evidence>
<evidence type="ECO:0000313" key="4">
    <source>
        <dbReference type="Proteomes" id="UP000271291"/>
    </source>
</evidence>
<protein>
    <submittedName>
        <fullName evidence="2">Pantothenate metabolism flavoprotein</fullName>
    </submittedName>
</protein>
<organism evidence="2 4">
    <name type="scientific">Streptomyces griseoviridis</name>
    <dbReference type="NCBI Taxonomy" id="45398"/>
    <lineage>
        <taxon>Bacteria</taxon>
        <taxon>Bacillati</taxon>
        <taxon>Actinomycetota</taxon>
        <taxon>Actinomycetes</taxon>
        <taxon>Kitasatosporales</taxon>
        <taxon>Streptomycetaceae</taxon>
        <taxon>Streptomyces</taxon>
    </lineage>
</organism>
<accession>A0A3Q9KZD3</accession>
<evidence type="ECO:0000313" key="2">
    <source>
        <dbReference type="EMBL" id="AZS89565.1"/>
    </source>
</evidence>
<dbReference type="RefSeq" id="WP_127182334.1">
    <property type="nucleotide sequence ID" value="NZ_CP029078.1"/>
</dbReference>
<keyword evidence="5" id="KW-1185">Reference proteome</keyword>
<dbReference type="AlphaFoldDB" id="A0A3Q9KZD3"/>
<sequence>MQPDPTPQPRGTRRGALPPIVLPRGRLLFVATGGISVTALPEWAMLARSRYGWSVRVCLTRSAETLVSRQALAAVTRSPVAGPDWDTSSGVVPHKELAEWPDLIIVAPATTNFIAKCAAGMTDSLALTTVICTTAPVVFAPAIPQGALARPSVRRNLDLLREDGHHVVPMEPAISAHDGTAVAEGMPPLLSTLRYAARVLSAPTGEASDDHPATA</sequence>
<dbReference type="SUPFAM" id="SSF52507">
    <property type="entry name" value="Homo-oligomeric flavin-containing Cys decarboxylases, HFCD"/>
    <property type="match status" value="1"/>
</dbReference>